<evidence type="ECO:0000256" key="5">
    <source>
        <dbReference type="ARBA" id="ARBA00023136"/>
    </source>
</evidence>
<evidence type="ECO:0000256" key="3">
    <source>
        <dbReference type="ARBA" id="ARBA00022692"/>
    </source>
</evidence>
<proteinExistence type="predicted"/>
<accession>A0ABY9RMX4</accession>
<keyword evidence="5 6" id="KW-0472">Membrane</keyword>
<feature type="transmembrane region" description="Helical" evidence="6">
    <location>
        <begin position="82"/>
        <end position="108"/>
    </location>
</feature>
<evidence type="ECO:0000256" key="2">
    <source>
        <dbReference type="ARBA" id="ARBA00022475"/>
    </source>
</evidence>
<keyword evidence="8" id="KW-1185">Reference proteome</keyword>
<dbReference type="RefSeq" id="WP_309482821.1">
    <property type="nucleotide sequence ID" value="NZ_CP133720.1"/>
</dbReference>
<keyword evidence="3 6" id="KW-0812">Transmembrane</keyword>
<reference evidence="7" key="1">
    <citation type="submission" date="2023-09" db="EMBL/GenBank/DDBJ databases">
        <title>Undibacterium sp. 20NA77.5 isolated from freshwater.</title>
        <authorList>
            <person name="Le V."/>
            <person name="Ko S.-R."/>
            <person name="Ahn C.-Y."/>
            <person name="Oh H.-M."/>
        </authorList>
    </citation>
    <scope>NUCLEOTIDE SEQUENCE</scope>
    <source>
        <strain evidence="7">20NA77.5</strain>
    </source>
</reference>
<keyword evidence="4 6" id="KW-1133">Transmembrane helix</keyword>
<dbReference type="EMBL" id="CP133720">
    <property type="protein sequence ID" value="WMW81341.1"/>
    <property type="molecule type" value="Genomic_DNA"/>
</dbReference>
<evidence type="ECO:0000256" key="1">
    <source>
        <dbReference type="ARBA" id="ARBA00004651"/>
    </source>
</evidence>
<dbReference type="Proteomes" id="UP001181355">
    <property type="component" value="Chromosome"/>
</dbReference>
<evidence type="ECO:0000313" key="7">
    <source>
        <dbReference type="EMBL" id="WMW81341.1"/>
    </source>
</evidence>
<evidence type="ECO:0000313" key="8">
    <source>
        <dbReference type="Proteomes" id="UP001181355"/>
    </source>
</evidence>
<dbReference type="InterPro" id="IPR005538">
    <property type="entry name" value="LrgA/CidA"/>
</dbReference>
<dbReference type="Pfam" id="PF03788">
    <property type="entry name" value="LrgA"/>
    <property type="match status" value="1"/>
</dbReference>
<evidence type="ECO:0000256" key="4">
    <source>
        <dbReference type="ARBA" id="ARBA00022989"/>
    </source>
</evidence>
<keyword evidence="2" id="KW-1003">Cell membrane</keyword>
<sequence>MFFCFFVLFLFQAIGEVLSRYSPVPIPGPVVGMVVLFLCLLFSPRLLQKIEKASMELLQHLSLLFVPAGVGIMVSQEQIGTAWIAIVVSMVVSTVVTMVVVAVSFQYLQNPSASDTDKNASEQDHA</sequence>
<dbReference type="PANTHER" id="PTHR33931:SF2">
    <property type="entry name" value="HOLIN-LIKE PROTEIN CIDA"/>
    <property type="match status" value="1"/>
</dbReference>
<feature type="transmembrane region" description="Helical" evidence="6">
    <location>
        <begin position="25"/>
        <end position="45"/>
    </location>
</feature>
<organism evidence="7 8">
    <name type="scientific">Undibacterium cyanobacteriorum</name>
    <dbReference type="NCBI Taxonomy" id="3073561"/>
    <lineage>
        <taxon>Bacteria</taxon>
        <taxon>Pseudomonadati</taxon>
        <taxon>Pseudomonadota</taxon>
        <taxon>Betaproteobacteria</taxon>
        <taxon>Burkholderiales</taxon>
        <taxon>Oxalobacteraceae</taxon>
        <taxon>Undibacterium</taxon>
    </lineage>
</organism>
<name>A0ABY9RMX4_9BURK</name>
<evidence type="ECO:0000256" key="6">
    <source>
        <dbReference type="SAM" id="Phobius"/>
    </source>
</evidence>
<protein>
    <submittedName>
        <fullName evidence="7">CidA/LrgA family protein</fullName>
    </submittedName>
</protein>
<dbReference type="PANTHER" id="PTHR33931">
    <property type="entry name" value="HOLIN-LIKE PROTEIN CIDA-RELATED"/>
    <property type="match status" value="1"/>
</dbReference>
<comment type="subcellular location">
    <subcellularLocation>
        <location evidence="1">Cell membrane</location>
        <topology evidence="1">Multi-pass membrane protein</topology>
    </subcellularLocation>
</comment>
<gene>
    <name evidence="7" type="ORF">RF679_03430</name>
</gene>